<evidence type="ECO:0000256" key="2">
    <source>
        <dbReference type="ARBA" id="ARBA00023136"/>
    </source>
</evidence>
<dbReference type="InterPro" id="IPR036322">
    <property type="entry name" value="WD40_repeat_dom_sf"/>
</dbReference>
<feature type="compositionally biased region" description="Polar residues" evidence="4">
    <location>
        <begin position="1133"/>
        <end position="1159"/>
    </location>
</feature>
<feature type="region of interest" description="Disordered" evidence="4">
    <location>
        <begin position="1383"/>
        <end position="1471"/>
    </location>
</feature>
<dbReference type="SUPFAM" id="SSF69322">
    <property type="entry name" value="Tricorn protease domain 2"/>
    <property type="match status" value="1"/>
</dbReference>
<dbReference type="InterPro" id="IPR040096">
    <property type="entry name" value="Ric1"/>
</dbReference>
<organism evidence="6 7">
    <name type="scientific">Chironomus riparius</name>
    <dbReference type="NCBI Taxonomy" id="315576"/>
    <lineage>
        <taxon>Eukaryota</taxon>
        <taxon>Metazoa</taxon>
        <taxon>Ecdysozoa</taxon>
        <taxon>Arthropoda</taxon>
        <taxon>Hexapoda</taxon>
        <taxon>Insecta</taxon>
        <taxon>Pterygota</taxon>
        <taxon>Neoptera</taxon>
        <taxon>Endopterygota</taxon>
        <taxon>Diptera</taxon>
        <taxon>Nematocera</taxon>
        <taxon>Chironomoidea</taxon>
        <taxon>Chironomidae</taxon>
        <taxon>Chironominae</taxon>
        <taxon>Chironomus</taxon>
    </lineage>
</organism>
<name>A0A9N9WRL7_9DIPT</name>
<feature type="compositionally biased region" description="Polar residues" evidence="4">
    <location>
        <begin position="1409"/>
        <end position="1433"/>
    </location>
</feature>
<dbReference type="Pfam" id="PF07064">
    <property type="entry name" value="RIC1"/>
    <property type="match status" value="1"/>
</dbReference>
<feature type="domain" description="RIC1 C-terminal alpha solenoid region" evidence="5">
    <location>
        <begin position="808"/>
        <end position="972"/>
    </location>
</feature>
<dbReference type="GO" id="GO:0042147">
    <property type="term" value="P:retrograde transport, endosome to Golgi"/>
    <property type="evidence" value="ECO:0007669"/>
    <property type="project" value="TreeGrafter"/>
</dbReference>
<feature type="compositionally biased region" description="Acidic residues" evidence="4">
    <location>
        <begin position="1451"/>
        <end position="1464"/>
    </location>
</feature>
<dbReference type="InterPro" id="IPR015943">
    <property type="entry name" value="WD40/YVTN_repeat-like_dom_sf"/>
</dbReference>
<protein>
    <recommendedName>
        <fullName evidence="3">Protein RIC1 homolog</fullName>
    </recommendedName>
</protein>
<dbReference type="GO" id="GO:0000139">
    <property type="term" value="C:Golgi membrane"/>
    <property type="evidence" value="ECO:0007669"/>
    <property type="project" value="TreeGrafter"/>
</dbReference>
<evidence type="ECO:0000256" key="1">
    <source>
        <dbReference type="ARBA" id="ARBA00004370"/>
    </source>
</evidence>
<evidence type="ECO:0000313" key="6">
    <source>
        <dbReference type="EMBL" id="CAG9802474.1"/>
    </source>
</evidence>
<feature type="region of interest" description="Disordered" evidence="4">
    <location>
        <begin position="1130"/>
        <end position="1159"/>
    </location>
</feature>
<dbReference type="InterPro" id="IPR009771">
    <property type="entry name" value="RIC1_C"/>
</dbReference>
<evidence type="ECO:0000256" key="3">
    <source>
        <dbReference type="ARBA" id="ARBA00029879"/>
    </source>
</evidence>
<accession>A0A9N9WRL7</accession>
<gene>
    <name evidence="6" type="ORF">CHIRRI_LOCUS5383</name>
</gene>
<proteinExistence type="predicted"/>
<dbReference type="Pfam" id="PF25440">
    <property type="entry name" value="Beta-prop_RIC1_2nd"/>
    <property type="match status" value="1"/>
</dbReference>
<dbReference type="SUPFAM" id="SSF50978">
    <property type="entry name" value="WD40 repeat-like"/>
    <property type="match status" value="1"/>
</dbReference>
<dbReference type="PANTHER" id="PTHR22746:SF10">
    <property type="entry name" value="GUANINE NUCLEOTIDE EXCHANGE FACTOR SUBUNIT RIC1"/>
    <property type="match status" value="1"/>
</dbReference>
<dbReference type="OrthoDB" id="67540at2759"/>
<dbReference type="EMBL" id="OU895878">
    <property type="protein sequence ID" value="CAG9802474.1"/>
    <property type="molecule type" value="Genomic_DNA"/>
</dbReference>
<evidence type="ECO:0000256" key="4">
    <source>
        <dbReference type="SAM" id="MobiDB-lite"/>
    </source>
</evidence>
<reference evidence="6" key="1">
    <citation type="submission" date="2022-01" db="EMBL/GenBank/DDBJ databases">
        <authorList>
            <person name="King R."/>
        </authorList>
    </citation>
    <scope>NUCLEOTIDE SEQUENCE</scope>
</reference>
<feature type="compositionally biased region" description="Basic and acidic residues" evidence="4">
    <location>
        <begin position="1397"/>
        <end position="1408"/>
    </location>
</feature>
<dbReference type="GO" id="GO:0005829">
    <property type="term" value="C:cytosol"/>
    <property type="evidence" value="ECO:0007669"/>
    <property type="project" value="TreeGrafter"/>
</dbReference>
<dbReference type="GO" id="GO:0006886">
    <property type="term" value="P:intracellular protein transport"/>
    <property type="evidence" value="ECO:0007669"/>
    <property type="project" value="InterPro"/>
</dbReference>
<reference evidence="6" key="2">
    <citation type="submission" date="2022-10" db="EMBL/GenBank/DDBJ databases">
        <authorList>
            <consortium name="ENA_rothamsted_submissions"/>
            <consortium name="culmorum"/>
            <person name="King R."/>
        </authorList>
    </citation>
    <scope>NUCLEOTIDE SEQUENCE</scope>
</reference>
<keyword evidence="7" id="KW-1185">Reference proteome</keyword>
<dbReference type="Gene3D" id="2.130.10.10">
    <property type="entry name" value="YVTN repeat-like/Quinoprotein amine dehydrogenase"/>
    <property type="match status" value="1"/>
</dbReference>
<sequence length="1471" mass="166661">MYYSVGWPKLLDTQQKAPLKLSVDKVKILFAILYEKSISIWLISPSVPITYHRRSDKCIQENGTNAIVEWKVDSSKIVVATNDGALIIYDVQVNDDTTGGLYTQNDSPFNYLRRDSAELFIKETIPSLKLNLSIIVKLYCNITSISCVNVAQMMVATDKLSILRINWEGAEERDYSLDLRRIPFSINQQVHYAVPILEKDAYVVSMDYSPLLAGFSIVLKDGRAAFLTSSNLKFDPNQVSGIWAQNLDDVTCTSINHKHRLIAFGRRNCQVNVYIVDDVTGGLELSHTMSLSSKDFPGSPGFVREIKFTPDGCAMVLCWSTGGISLWSTYGSMLMSSLAWDYGLNVDLNKQNPLNILSMDWSTEGYQLLMIQLHTKYSEEGEVLEQQTRVIQLDFVKSVLSVNPSMSYNPYLLLQGDNKLYLNRGDALQKMYAHYATMEKSKNYLDLYDGCAEKMEEDYGYYHYGSDNKKTITSINTLSESKHWLIITLPTQYAASNWPIRYSAIDSTGNNLAVAGRTGMALYSLISRKWKLFGNETQEKDFVVSGAILWWNNFVILGSYSLLDHSDEIRIYPKDSKLDNRFASIIKIASPVMLMNIYKNQLIMFTSDGYVTIFAIVQSTVDTVNLIKFKVYDIKNLCVHPACVVSVSLANLKHDAVTKNPASQSSDTLLLNVSGKIFMLHYENIGAENQQLASTCLASSVECIWVANSSKIHLKDSLWLFCGKLGMRVWLPVFPRQGENGSRSLRHTFMSKRIMLTFNLKIYPLVILFEEAIILGAENDTILYTNDLDLHFSLPFSTVERSTQVYLHQILRQLIRRNLGYNAWEIARTCTNLPYFPHALELLLHEVLEEEATSKEPIPDALLPSVLEFIQEFPIYLQTVVQCARKTEIALWPYLFSMAGKPKDLFQQCITQNQLEIAASYLIILQNLEPSSVSRQYATMLLDTALEQKKWDLAKDLVRFLRAIDPNDVESPRTSFIMGNKFGITQSSVLPNSEDLTLILGNITRGRSFSTTQTPPKHALETKPADAPITKDKFVISTAINPLRNKRRVSSIPKEKIKIVEDFFIEDILQRHATKLLQNRKLEDLGYMAAKLDFQLVGWLSKEKDKSAKIDDFVTTLKQLHDQMEWPKPSIENVRSNSNDNGSTMSHTPVTDNTESGYHSNEPENFAPFYGAYPSKSGNLMDGKFHDVVEANLLPKMEMMSVTSEQVSLWDDDKAMSGQVFANFELEDQTYHAIEEQKKKDANSKQAIQKMEIKLRYLLQLFIEGDCLEFSLLLSIMLLDKAAVVRITNKAIRSNSLILCRKLRNGLKDITRWSLYECLGYQSFMLSLKSQISILDNFVIREESISPVLAMMNNKETLTEHHPHNSSDNSLKENNESEIKQILNTSGASTSSTTNTVERKISVEEKRSVTNSRSSITNNQQLNESSISSTSTNDHLKNSVPPVNISKINNDEADEKNELIEESEDGRCIVM</sequence>
<evidence type="ECO:0000259" key="5">
    <source>
        <dbReference type="Pfam" id="PF07064"/>
    </source>
</evidence>
<dbReference type="PANTHER" id="PTHR22746">
    <property type="entry name" value="RAB6A-GEF COMPLEX PARTNER PROTEIN 1"/>
    <property type="match status" value="1"/>
</dbReference>
<evidence type="ECO:0000313" key="7">
    <source>
        <dbReference type="Proteomes" id="UP001153620"/>
    </source>
</evidence>
<dbReference type="Proteomes" id="UP001153620">
    <property type="component" value="Chromosome 2"/>
</dbReference>
<comment type="subcellular location">
    <subcellularLocation>
        <location evidence="1">Membrane</location>
    </subcellularLocation>
</comment>
<dbReference type="GO" id="GO:0034066">
    <property type="term" value="C:Ric1-Rgp1 guanyl-nucleotide exchange factor complex"/>
    <property type="evidence" value="ECO:0007669"/>
    <property type="project" value="InterPro"/>
</dbReference>
<feature type="compositionally biased region" description="Low complexity" evidence="4">
    <location>
        <begin position="1384"/>
        <end position="1396"/>
    </location>
</feature>
<keyword evidence="2" id="KW-0472">Membrane</keyword>